<evidence type="ECO:0008006" key="3">
    <source>
        <dbReference type="Google" id="ProtNLM"/>
    </source>
</evidence>
<proteinExistence type="predicted"/>
<keyword evidence="2" id="KW-1185">Reference proteome</keyword>
<dbReference type="InterPro" id="IPR019994">
    <property type="entry name" value="Lipid-A-disac_synthase-rel_put"/>
</dbReference>
<protein>
    <recommendedName>
        <fullName evidence="3">Lipid-A-disaccharide synthase</fullName>
    </recommendedName>
</protein>
<accession>A0ABY3PLP1</accession>
<evidence type="ECO:0000313" key="2">
    <source>
        <dbReference type="Proteomes" id="UP001054846"/>
    </source>
</evidence>
<dbReference type="EMBL" id="CP063845">
    <property type="protein sequence ID" value="UFP94540.1"/>
    <property type="molecule type" value="Genomic_DNA"/>
</dbReference>
<organism evidence="1 2">
    <name type="scientific">Gloeobacter morelensis MG652769</name>
    <dbReference type="NCBI Taxonomy" id="2781736"/>
    <lineage>
        <taxon>Bacteria</taxon>
        <taxon>Bacillati</taxon>
        <taxon>Cyanobacteriota</taxon>
        <taxon>Cyanophyceae</taxon>
        <taxon>Gloeobacterales</taxon>
        <taxon>Gloeobacteraceae</taxon>
        <taxon>Gloeobacter</taxon>
        <taxon>Gloeobacter morelensis</taxon>
    </lineage>
</organism>
<evidence type="ECO:0000313" key="1">
    <source>
        <dbReference type="EMBL" id="UFP94540.1"/>
    </source>
</evidence>
<reference evidence="1 2" key="1">
    <citation type="journal article" date="2021" name="Genome Biol. Evol.">
        <title>Complete Genome Sequencing of a Novel Gloeobacter Species from a Waterfall Cave in Mexico.</title>
        <authorList>
            <person name="Saw J.H."/>
            <person name="Cardona T."/>
            <person name="Montejano G."/>
        </authorList>
    </citation>
    <scope>NUCLEOTIDE SEQUENCE [LARGE SCALE GENOMIC DNA]</scope>
    <source>
        <strain evidence="1">MG652769</strain>
    </source>
</reference>
<dbReference type="Proteomes" id="UP001054846">
    <property type="component" value="Chromosome"/>
</dbReference>
<dbReference type="RefSeq" id="WP_230841587.1">
    <property type="nucleotide sequence ID" value="NZ_CP063845.1"/>
</dbReference>
<dbReference type="PANTHER" id="PTHR39517:SF1">
    <property type="entry name" value="LIPID-A-DISACCHARIDE SYNTHASE"/>
    <property type="match status" value="1"/>
</dbReference>
<name>A0ABY3PLP1_9CYAN</name>
<dbReference type="PANTHER" id="PTHR39517">
    <property type="entry name" value="SLL0192 PROTEIN"/>
    <property type="match status" value="1"/>
</dbReference>
<dbReference type="NCBIfam" id="TIGR03492">
    <property type="entry name" value="lipid-A-disaccharide synthase-related protein"/>
    <property type="match status" value="1"/>
</dbReference>
<gene>
    <name evidence="1" type="ORF">ISF26_22835</name>
</gene>
<sequence length="407" mass="44787">MHRILFISDGHGEDWVAAQIASQLTRLSAQRDLGALELRALPMVGDGHSYERIGVPLALTTRVLPSGGFTFKTLRGLWLDLRSGLAGYGAHLVRSVRGLADWADLVVAVGDILPLSLAWLTGKPYLFVGCTKSDYYTEGAYSCYFPWERALLHPPRCLHAFTRDRITCRNLRLHRVPASYWGNPMMDGLEWDDTHQPPRPEGTFIGLLPGSRPGEAQRNLLDMLRCLEAVRHHLGGPVHFEAAISAGLGLESFRRQAAPLGWQDRGEGRFERNTTAVVLRTDNFSAVLHRAHLLIAMAGTATEQAVGLGKPVITLPGRGPQFTRRFAYLQRQLLGDSVRIVDVAPARRPEAVAGTAADLIKDRERLRQFARNGYERMGGAGAAGQIAAFALDQLPRRVRGGTPQSRG</sequence>
<dbReference type="SUPFAM" id="SSF53756">
    <property type="entry name" value="UDP-Glycosyltransferase/glycogen phosphorylase"/>
    <property type="match status" value="1"/>
</dbReference>